<dbReference type="SFLD" id="SFLDG01386">
    <property type="entry name" value="main_SPASM_domain-containing"/>
    <property type="match status" value="1"/>
</dbReference>
<proteinExistence type="predicted"/>
<dbReference type="InterPro" id="IPR013785">
    <property type="entry name" value="Aldolase_TIM"/>
</dbReference>
<organism evidence="8 9">
    <name type="scientific">Ruminococcus callidus ATCC 27760</name>
    <dbReference type="NCBI Taxonomy" id="411473"/>
    <lineage>
        <taxon>Bacteria</taxon>
        <taxon>Bacillati</taxon>
        <taxon>Bacillota</taxon>
        <taxon>Clostridia</taxon>
        <taxon>Eubacteriales</taxon>
        <taxon>Oscillospiraceae</taxon>
        <taxon>Ruminococcus</taxon>
    </lineage>
</organism>
<gene>
    <name evidence="8" type="ORF">RUMCAL_02340</name>
</gene>
<dbReference type="GO" id="GO:0046872">
    <property type="term" value="F:metal ion binding"/>
    <property type="evidence" value="ECO:0007669"/>
    <property type="project" value="UniProtKB-KW"/>
</dbReference>
<dbReference type="InterPro" id="IPR047602">
    <property type="entry name" value="SPASM_CteB-like"/>
</dbReference>
<comment type="cofactor">
    <cofactor evidence="1">
        <name>[4Fe-4S] cluster</name>
        <dbReference type="ChEBI" id="CHEBI:49883"/>
    </cofactor>
</comment>
<keyword evidence="2" id="KW-0004">4Fe-4S</keyword>
<keyword evidence="6" id="KW-0411">Iron-sulfur</keyword>
<evidence type="ECO:0000259" key="7">
    <source>
        <dbReference type="PROSITE" id="PS51918"/>
    </source>
</evidence>
<dbReference type="eggNOG" id="COG0641">
    <property type="taxonomic scope" value="Bacteria"/>
</dbReference>
<dbReference type="PROSITE" id="PS01305">
    <property type="entry name" value="MOAA_NIFB_PQQE"/>
    <property type="match status" value="1"/>
</dbReference>
<keyword evidence="4" id="KW-0479">Metal-binding</keyword>
<dbReference type="InterPro" id="IPR023867">
    <property type="entry name" value="Sulphatase_maturase_rSAM"/>
</dbReference>
<dbReference type="PANTHER" id="PTHR43273">
    <property type="entry name" value="ANAEROBIC SULFATASE-MATURATING ENZYME HOMOLOG ASLB-RELATED"/>
    <property type="match status" value="1"/>
</dbReference>
<evidence type="ECO:0000256" key="4">
    <source>
        <dbReference type="ARBA" id="ARBA00022723"/>
    </source>
</evidence>
<keyword evidence="9" id="KW-1185">Reference proteome</keyword>
<dbReference type="InterPro" id="IPR058240">
    <property type="entry name" value="rSAM_sf"/>
</dbReference>
<sequence>MIHKYKLGDYNIVLDVNSGGVHVVDELTYDMLDNVAPPFAPECPEEVVTKLSRFYDPEEVRSCYAEILEAYQEGILFSPDDYEKYANFAVASPIKAMCLNIAHDCNLRCKYCFASTGDFGEGRKLMSYETGKKAVDFLLQNSGDRVNLEMDFFGGEPLMNFETVKKIVEYARSQEPVYHKKFRFTITTNGMLLTDDKIDFINREMSNVVLSIDGRKEVNDRMRPRVDGKGSYDKIIPMYKKLVDQRGEKEYYVRGTYTKYNLDFSDDVFALLDAGFDQISVEPVIADAEEPYAITEADLPRIFEEYERLMQKILDYEATGKKFNFFHFMLDLDQGPCAIKRLRGCGCGNEYVAITPDGDIYPCHQFVGEADYKMGNVDDGTFNREMKSDFAKTHIYSKPDCRNCWARFYCSGGCNANNYQFSGDVHKAHKLSCEIEKKRLECAIVLKAIRMDREAAKQESAE</sequence>
<dbReference type="GO" id="GO:0051539">
    <property type="term" value="F:4 iron, 4 sulfur cluster binding"/>
    <property type="evidence" value="ECO:0007669"/>
    <property type="project" value="UniProtKB-KW"/>
</dbReference>
<dbReference type="OrthoDB" id="9808591at2"/>
<dbReference type="PANTHER" id="PTHR43273:SF8">
    <property type="entry name" value="RADICAL SAM DOMAIN PROTEIN"/>
    <property type="match status" value="1"/>
</dbReference>
<dbReference type="CDD" id="cd01335">
    <property type="entry name" value="Radical_SAM"/>
    <property type="match status" value="1"/>
</dbReference>
<evidence type="ECO:0000313" key="9">
    <source>
        <dbReference type="Proteomes" id="UP000016662"/>
    </source>
</evidence>
<dbReference type="InterPro" id="IPR007197">
    <property type="entry name" value="rSAM"/>
</dbReference>
<dbReference type="AlphaFoldDB" id="U2K1V4"/>
<dbReference type="SFLD" id="SFLDG01384">
    <property type="entry name" value="thioether_bond_formation_requi"/>
    <property type="match status" value="1"/>
</dbReference>
<dbReference type="SFLD" id="SFLDG01067">
    <property type="entry name" value="SPASM/twitch_domain_containing"/>
    <property type="match status" value="1"/>
</dbReference>
<dbReference type="Pfam" id="PF04055">
    <property type="entry name" value="Radical_SAM"/>
    <property type="match status" value="1"/>
</dbReference>
<protein>
    <submittedName>
        <fullName evidence="8">Six-Cys-in-45 modification radical SAM protein</fullName>
    </submittedName>
</protein>
<evidence type="ECO:0000256" key="6">
    <source>
        <dbReference type="ARBA" id="ARBA00023014"/>
    </source>
</evidence>
<keyword evidence="5" id="KW-0408">Iron</keyword>
<evidence type="ECO:0000256" key="5">
    <source>
        <dbReference type="ARBA" id="ARBA00023004"/>
    </source>
</evidence>
<dbReference type="SFLD" id="SFLDS00029">
    <property type="entry name" value="Radical_SAM"/>
    <property type="match status" value="1"/>
</dbReference>
<dbReference type="HOGENOM" id="CLU_009273_3_3_9"/>
<dbReference type="NCBIfam" id="TIGR03974">
    <property type="entry name" value="rSAM_six_Cys"/>
    <property type="match status" value="1"/>
</dbReference>
<dbReference type="RefSeq" id="WP_021680508.1">
    <property type="nucleotide sequence ID" value="NZ_KI260295.1"/>
</dbReference>
<evidence type="ECO:0000256" key="3">
    <source>
        <dbReference type="ARBA" id="ARBA00022691"/>
    </source>
</evidence>
<dbReference type="EMBL" id="AWVF01000292">
    <property type="protein sequence ID" value="ERJ92501.1"/>
    <property type="molecule type" value="Genomic_DNA"/>
</dbReference>
<feature type="domain" description="Radical SAM core" evidence="7">
    <location>
        <begin position="91"/>
        <end position="317"/>
    </location>
</feature>
<name>U2K1V4_9FIRM</name>
<accession>U2K1V4</accession>
<dbReference type="PATRIC" id="fig|411473.3.peg.1942"/>
<evidence type="ECO:0000256" key="1">
    <source>
        <dbReference type="ARBA" id="ARBA00001966"/>
    </source>
</evidence>
<reference evidence="8 9" key="1">
    <citation type="submission" date="2013-07" db="EMBL/GenBank/DDBJ databases">
        <authorList>
            <person name="Weinstock G."/>
            <person name="Sodergren E."/>
            <person name="Wylie T."/>
            <person name="Fulton L."/>
            <person name="Fulton R."/>
            <person name="Fronick C."/>
            <person name="O'Laughlin M."/>
            <person name="Godfrey J."/>
            <person name="Miner T."/>
            <person name="Herter B."/>
            <person name="Appelbaum E."/>
            <person name="Cordes M."/>
            <person name="Lek S."/>
            <person name="Wollam A."/>
            <person name="Pepin K.H."/>
            <person name="Palsikar V.B."/>
            <person name="Mitreva M."/>
            <person name="Wilson R.K."/>
        </authorList>
    </citation>
    <scope>NUCLEOTIDE SEQUENCE [LARGE SCALE GENOMIC DNA]</scope>
    <source>
        <strain evidence="8 9">ATCC 27760</strain>
    </source>
</reference>
<dbReference type="InterPro" id="IPR023885">
    <property type="entry name" value="4Fe4S-binding_SPASM_dom"/>
</dbReference>
<dbReference type="PROSITE" id="PS51918">
    <property type="entry name" value="RADICAL_SAM"/>
    <property type="match status" value="1"/>
</dbReference>
<dbReference type="STRING" id="411473.RUMCAL_02340"/>
<dbReference type="InterPro" id="IPR024025">
    <property type="entry name" value="SCIFF_rSAM_maturase"/>
</dbReference>
<dbReference type="Gene3D" id="3.20.20.70">
    <property type="entry name" value="Aldolase class I"/>
    <property type="match status" value="1"/>
</dbReference>
<dbReference type="Proteomes" id="UP000016662">
    <property type="component" value="Unassembled WGS sequence"/>
</dbReference>
<dbReference type="InterPro" id="IPR000385">
    <property type="entry name" value="MoaA_NifB_PqqE_Fe-S-bd_CS"/>
</dbReference>
<keyword evidence="3" id="KW-0949">S-adenosyl-L-methionine</keyword>
<dbReference type="Pfam" id="PF13186">
    <property type="entry name" value="SPASM"/>
    <property type="match status" value="1"/>
</dbReference>
<dbReference type="SUPFAM" id="SSF102114">
    <property type="entry name" value="Radical SAM enzymes"/>
    <property type="match status" value="1"/>
</dbReference>
<dbReference type="CDD" id="cd21124">
    <property type="entry name" value="SPASM_CteB-like"/>
    <property type="match status" value="1"/>
</dbReference>
<dbReference type="NCBIfam" id="TIGR04085">
    <property type="entry name" value="rSAM_more_4Fe4S"/>
    <property type="match status" value="1"/>
</dbReference>
<dbReference type="GO" id="GO:0016491">
    <property type="term" value="F:oxidoreductase activity"/>
    <property type="evidence" value="ECO:0007669"/>
    <property type="project" value="InterPro"/>
</dbReference>
<evidence type="ECO:0000313" key="8">
    <source>
        <dbReference type="EMBL" id="ERJ92501.1"/>
    </source>
</evidence>
<evidence type="ECO:0000256" key="2">
    <source>
        <dbReference type="ARBA" id="ARBA00022485"/>
    </source>
</evidence>
<comment type="caution">
    <text evidence="8">The sequence shown here is derived from an EMBL/GenBank/DDBJ whole genome shotgun (WGS) entry which is preliminary data.</text>
</comment>